<proteinExistence type="predicted"/>
<accession>W6M8L0</accession>
<dbReference type="EMBL" id="CBTJ020000043">
    <property type="protein sequence ID" value="CDI02989.1"/>
    <property type="molecule type" value="Genomic_DNA"/>
</dbReference>
<keyword evidence="4" id="KW-1185">Reference proteome</keyword>
<gene>
    <name evidence="3" type="ORF">BN873_360083</name>
</gene>
<evidence type="ECO:0000256" key="1">
    <source>
        <dbReference type="SAM" id="SignalP"/>
    </source>
</evidence>
<comment type="caution">
    <text evidence="3">The sequence shown here is derived from an EMBL/GenBank/DDBJ whole genome shotgun (WGS) entry which is preliminary data.</text>
</comment>
<dbReference type="Pfam" id="PF07589">
    <property type="entry name" value="PEP-CTERM"/>
    <property type="match status" value="1"/>
</dbReference>
<feature type="chain" id="PRO_5004878743" description="Ice-binding protein C-terminal domain-containing protein" evidence="1">
    <location>
        <begin position="23"/>
        <end position="235"/>
    </location>
</feature>
<sequence length="235" mass="24665">MKKMMPILGAVLLAATTSVSFAVPVTFSDTQKYWPSWQNGTADDGVDLIGTPEIFGGTADFMNGFLKSVKIKYDNVNSFPSLTAGDLFINVGSDSYWDYVVTSGGNIYSFGANTFSSQKGVNDGAYTMSSASGGFRENHPVAYNTGSGLGTLLGTTATVTNPGFGTVGNQTIKFDSLNLAAGYGSQLTLAWAPSCANDVLYEQINSPVPEPASLALLGTGLVGLAKFRKKATRKS</sequence>
<feature type="signal peptide" evidence="1">
    <location>
        <begin position="1"/>
        <end position="22"/>
    </location>
</feature>
<feature type="domain" description="Ice-binding protein C-terminal" evidence="2">
    <location>
        <begin position="207"/>
        <end position="229"/>
    </location>
</feature>
<name>W6M8L0_9GAMM</name>
<protein>
    <recommendedName>
        <fullName evidence="2">Ice-binding protein C-terminal domain-containing protein</fullName>
    </recommendedName>
</protein>
<reference evidence="3" key="1">
    <citation type="submission" date="2013-07" db="EMBL/GenBank/DDBJ databases">
        <authorList>
            <person name="McIlroy S."/>
        </authorList>
    </citation>
    <scope>NUCLEOTIDE SEQUENCE [LARGE SCALE GENOMIC DNA]</scope>
    <source>
        <strain evidence="3">Run_A_D11</strain>
    </source>
</reference>
<evidence type="ECO:0000313" key="3">
    <source>
        <dbReference type="EMBL" id="CDI02989.1"/>
    </source>
</evidence>
<dbReference type="AlphaFoldDB" id="W6M8L0"/>
<dbReference type="InterPro" id="IPR013424">
    <property type="entry name" value="Ice-binding_C"/>
</dbReference>
<dbReference type="NCBIfam" id="TIGR02595">
    <property type="entry name" value="PEP_CTERM"/>
    <property type="match status" value="1"/>
</dbReference>
<dbReference type="RefSeq" id="WP_048673526.1">
    <property type="nucleotide sequence ID" value="NZ_CBTJ020000043.1"/>
</dbReference>
<dbReference type="Proteomes" id="UP000035760">
    <property type="component" value="Unassembled WGS sequence"/>
</dbReference>
<evidence type="ECO:0000313" key="4">
    <source>
        <dbReference type="Proteomes" id="UP000035760"/>
    </source>
</evidence>
<organism evidence="3 4">
    <name type="scientific">Candidatus Competibacter denitrificans Run_A_D11</name>
    <dbReference type="NCBI Taxonomy" id="1400863"/>
    <lineage>
        <taxon>Bacteria</taxon>
        <taxon>Pseudomonadati</taxon>
        <taxon>Pseudomonadota</taxon>
        <taxon>Gammaproteobacteria</taxon>
        <taxon>Candidatus Competibacteraceae</taxon>
        <taxon>Candidatus Competibacter</taxon>
    </lineage>
</organism>
<evidence type="ECO:0000259" key="2">
    <source>
        <dbReference type="Pfam" id="PF07589"/>
    </source>
</evidence>
<keyword evidence="1" id="KW-0732">Signal</keyword>
<reference evidence="3" key="2">
    <citation type="submission" date="2014-03" db="EMBL/GenBank/DDBJ databases">
        <title>Candidatus Competibacter-lineage genomes retrieved from metagenomes reveal functional metabolic diversity.</title>
        <authorList>
            <person name="McIlroy S.J."/>
            <person name="Albertsen M."/>
            <person name="Andresen E.K."/>
            <person name="Saunders A.M."/>
            <person name="Kristiansen R."/>
            <person name="Stokholm-Bjerregaard M."/>
            <person name="Nielsen K.L."/>
            <person name="Nielsen P.H."/>
        </authorList>
    </citation>
    <scope>NUCLEOTIDE SEQUENCE</scope>
    <source>
        <strain evidence="3">Run_A_D11</strain>
    </source>
</reference>